<keyword evidence="3" id="KW-1185">Reference proteome</keyword>
<feature type="transmembrane region" description="Helical" evidence="1">
    <location>
        <begin position="206"/>
        <end position="229"/>
    </location>
</feature>
<feature type="transmembrane region" description="Helical" evidence="1">
    <location>
        <begin position="62"/>
        <end position="84"/>
    </location>
</feature>
<feature type="transmembrane region" description="Helical" evidence="1">
    <location>
        <begin position="765"/>
        <end position="790"/>
    </location>
</feature>
<feature type="transmembrane region" description="Helical" evidence="1">
    <location>
        <begin position="867"/>
        <end position="887"/>
    </location>
</feature>
<feature type="transmembrane region" description="Helical" evidence="1">
    <location>
        <begin position="836"/>
        <end position="861"/>
    </location>
</feature>
<feature type="transmembrane region" description="Helical" evidence="1">
    <location>
        <begin position="677"/>
        <end position="701"/>
    </location>
</feature>
<reference evidence="2 3" key="2">
    <citation type="journal article" date="2022" name="Mol. Biol. Evol.">
        <title>Comparative Genomics Reveals Insights into the Divergent Evolution of Astigmatic Mites and Household Pest Adaptations.</title>
        <authorList>
            <person name="Xiong Q."/>
            <person name="Wan A.T."/>
            <person name="Liu X."/>
            <person name="Fung C.S."/>
            <person name="Xiao X."/>
            <person name="Malainual N."/>
            <person name="Hou J."/>
            <person name="Wang L."/>
            <person name="Wang M."/>
            <person name="Yang K.Y."/>
            <person name="Cui Y."/>
            <person name="Leung E.L."/>
            <person name="Nong W."/>
            <person name="Shin S.K."/>
            <person name="Au S.W."/>
            <person name="Jeong K.Y."/>
            <person name="Chew F.T."/>
            <person name="Hui J.H."/>
            <person name="Leung T.F."/>
            <person name="Tungtrongchitr A."/>
            <person name="Zhong N."/>
            <person name="Liu Z."/>
            <person name="Tsui S.K."/>
        </authorList>
    </citation>
    <scope>NUCLEOTIDE SEQUENCE [LARGE SCALE GENOMIC DNA]</scope>
    <source>
        <strain evidence="2">Derp</strain>
    </source>
</reference>
<comment type="caution">
    <text evidence="2">The sequence shown here is derived from an EMBL/GenBank/DDBJ whole genome shotgun (WGS) entry which is preliminary data.</text>
</comment>
<feature type="transmembrane region" description="Helical" evidence="1">
    <location>
        <begin position="351"/>
        <end position="378"/>
    </location>
</feature>
<evidence type="ECO:0000313" key="3">
    <source>
        <dbReference type="Proteomes" id="UP000887458"/>
    </source>
</evidence>
<organism evidence="2 3">
    <name type="scientific">Dermatophagoides pteronyssinus</name>
    <name type="common">European house dust mite</name>
    <dbReference type="NCBI Taxonomy" id="6956"/>
    <lineage>
        <taxon>Eukaryota</taxon>
        <taxon>Metazoa</taxon>
        <taxon>Ecdysozoa</taxon>
        <taxon>Arthropoda</taxon>
        <taxon>Chelicerata</taxon>
        <taxon>Arachnida</taxon>
        <taxon>Acari</taxon>
        <taxon>Acariformes</taxon>
        <taxon>Sarcoptiformes</taxon>
        <taxon>Astigmata</taxon>
        <taxon>Psoroptidia</taxon>
        <taxon>Analgoidea</taxon>
        <taxon>Pyroglyphidae</taxon>
        <taxon>Dermatophagoidinae</taxon>
        <taxon>Dermatophagoides</taxon>
    </lineage>
</organism>
<sequence>MAENNNNNQKQQIPEWILNDCPPSLKFLIKIFRWNYTTFGGIIFIRNDDELNNRYWIRLKHYLFKMINLYSIIIFFTILIVEIYNGYFQNMPNSIQSSNETMMMNESQNVESIDNFALNRTMNQVDNITELDEIFQSLYSIMHNNDELIETENLKPILKNIIKLLLVVHLIDLIIFHIFSIIYGLDLIRKIVSIPFVKEFDQSKKFAYRSLAISYIILTLITLTGNILLNKESLIKIIVPQSSISTRFSKFFQIFGMIIGFSHNIIMPLLFIYTMMLFKFCIQRLIDNYAMVDNLDEINMIKLRAQLSDLNDRFKEILPYFSLPLTGMFASSIFIVISSSCFLMINNTSHSHYYISFVFCLGLIAFLSLIIVACFGNLPENCCRDLVRIVYENLQQWHLNEWMCFMEIKRLQKEFIVDIFSMYTVQQSSILAMLGFALNYIVILLQTENYTSANNSTIISNITNETIIDDLMNENLTKQMFIESDYHHNETIFDANEIVPTIITPIMTEKNNNQQKQQIPEWILTDCPPSLKFLSKFFRIFFFTNGGIIFIGNDDELKNRYWIRFKHYLFKMINLYSIVGLFLGLIAEIYQGYFQNIPDSIPSSELINSNETIMMMNELHDIDTIENFTSKLSLNRTMNQVDNVTELDGIFQSLYTIMHNNDEIIETENLKPILKNIIKLLLVFHLIDAFILSIFSIIYGLRLIQNILSIPFVKEFDHSKKFAYRSLAISYIILTLISLTGSILFNKEVLMKIIDPQNSISTRFWKIFQIYGMVIGFSQNIVIPLLFIYTMMLFKFCIQRLIDNYAMVDNLDEINMIKLRAQLSDLNDRFKEILPYFSMPLTGMFASSIFIVISSSCFLMINNTSHSHYYISFVFCLGLIAFLRLIIVSCFGNLPENCCRDLVRIVYENLQQWHLNEWMCFMEIKRLQKEFIVDIFSMYTVQQSSILAMLGFALNYIVILLQTENFSSSSSSPSTSSVSFSLQNNTDNNDTLIYFNNTLT</sequence>
<keyword evidence="1" id="KW-0472">Membrane</keyword>
<proteinExistence type="predicted"/>
<keyword evidence="1" id="KW-1133">Transmembrane helix</keyword>
<name>A0ABQ8JIW3_DERPT</name>
<feature type="transmembrane region" description="Helical" evidence="1">
    <location>
        <begin position="722"/>
        <end position="745"/>
    </location>
</feature>
<feature type="transmembrane region" description="Helical" evidence="1">
    <location>
        <begin position="946"/>
        <end position="963"/>
    </location>
</feature>
<feature type="transmembrane region" description="Helical" evidence="1">
    <location>
        <begin position="251"/>
        <end position="274"/>
    </location>
</feature>
<feature type="transmembrane region" description="Helical" evidence="1">
    <location>
        <begin position="161"/>
        <end position="185"/>
    </location>
</feature>
<feature type="transmembrane region" description="Helical" evidence="1">
    <location>
        <begin position="415"/>
        <end position="442"/>
    </location>
</feature>
<feature type="transmembrane region" description="Helical" evidence="1">
    <location>
        <begin position="573"/>
        <end position="593"/>
    </location>
</feature>
<keyword evidence="1" id="KW-0812">Transmembrane</keyword>
<dbReference type="EMBL" id="NJHN03000036">
    <property type="protein sequence ID" value="KAH9422548.1"/>
    <property type="molecule type" value="Genomic_DNA"/>
</dbReference>
<evidence type="ECO:0000313" key="2">
    <source>
        <dbReference type="EMBL" id="KAH9422548.1"/>
    </source>
</evidence>
<protein>
    <submittedName>
        <fullName evidence="2">Uncharacterized protein</fullName>
    </submittedName>
</protein>
<dbReference type="Proteomes" id="UP000887458">
    <property type="component" value="Unassembled WGS sequence"/>
</dbReference>
<reference evidence="2 3" key="1">
    <citation type="journal article" date="2018" name="J. Allergy Clin. Immunol.">
        <title>High-quality assembly of Dermatophagoides pteronyssinus genome and transcriptome reveals a wide range of novel allergens.</title>
        <authorList>
            <person name="Liu X.Y."/>
            <person name="Yang K.Y."/>
            <person name="Wang M.Q."/>
            <person name="Kwok J.S."/>
            <person name="Zeng X."/>
            <person name="Yang Z."/>
            <person name="Xiao X.J."/>
            <person name="Lau C.P."/>
            <person name="Li Y."/>
            <person name="Huang Z.M."/>
            <person name="Ba J.G."/>
            <person name="Yim A.K."/>
            <person name="Ouyang C.Y."/>
            <person name="Ngai S.M."/>
            <person name="Chan T.F."/>
            <person name="Leung E.L."/>
            <person name="Liu L."/>
            <person name="Liu Z.G."/>
            <person name="Tsui S.K."/>
        </authorList>
    </citation>
    <scope>NUCLEOTIDE SEQUENCE [LARGE SCALE GENOMIC DNA]</scope>
    <source>
        <strain evidence="2">Derp</strain>
    </source>
</reference>
<evidence type="ECO:0000256" key="1">
    <source>
        <dbReference type="SAM" id="Phobius"/>
    </source>
</evidence>
<feature type="transmembrane region" description="Helical" evidence="1">
    <location>
        <begin position="320"/>
        <end position="345"/>
    </location>
</feature>
<gene>
    <name evidence="2" type="ORF">DERP_003224</name>
</gene>
<accession>A0ABQ8JIW3</accession>